<dbReference type="GO" id="GO:0052031">
    <property type="term" value="P:symbiont-mediated perturbation of host defense response"/>
    <property type="evidence" value="ECO:0007669"/>
    <property type="project" value="UniProtKB-UniRule"/>
</dbReference>
<feature type="short sequence motif" description="YXXL motif; contains endocytosis signal" evidence="32">
    <location>
        <begin position="704"/>
        <end position="707"/>
    </location>
</feature>
<dbReference type="GO" id="GO:0039654">
    <property type="term" value="P:fusion of virus membrane with host endosome membrane"/>
    <property type="evidence" value="ECO:0007669"/>
    <property type="project" value="UniProtKB-UniRule"/>
</dbReference>
<dbReference type="Pfam" id="PF00516">
    <property type="entry name" value="GP120"/>
    <property type="match status" value="1"/>
</dbReference>
<dbReference type="FunFam" id="1.10.287.210:FF:000001">
    <property type="entry name" value="Envelope glycoprotein gp160"/>
    <property type="match status" value="1"/>
</dbReference>
<keyword evidence="9 32" id="KW-1032">Host cell membrane</keyword>
<feature type="lipid moiety-binding region" description="S-palmitoyl cysteine; by host" evidence="32">
    <location>
        <position position="756"/>
    </location>
</feature>
<evidence type="ECO:0000256" key="14">
    <source>
        <dbReference type="ARBA" id="ARBA00022692"/>
    </source>
</evidence>
<keyword evidence="8 32" id="KW-1170">Fusion of virus membrane with host endosomal membrane</keyword>
<evidence type="ECO:0000256" key="4">
    <source>
        <dbReference type="ARBA" id="ARBA00004563"/>
    </source>
</evidence>
<feature type="chain" id="PRO_5023503814" description="Envelope glycoprotein gp160" evidence="32">
    <location>
        <begin position="34"/>
        <end position="848"/>
    </location>
</feature>
<keyword evidence="12 32" id="KW-1162">Viral penetration into host cytoplasm</keyword>
<keyword evidence="31 32" id="KW-1160">Virus entry into host cell</keyword>
<comment type="function">
    <text evidence="32">Envelope glycoprotein gp160: Oligomerizes in the host endoplasmic reticulum into predominantly trimers. In a second time, gp160 transits in the host Golgi, where glycosylation is completed. The precursor is then proteolytically cleaved in the trans-Golgi and thereby activated by cellular furin or furin-like proteases to produce gp120 and gp41.</text>
</comment>
<feature type="transmembrane region" description="Helical" evidence="33">
    <location>
        <begin position="670"/>
        <end position="697"/>
    </location>
</feature>
<evidence type="ECO:0000256" key="6">
    <source>
        <dbReference type="ARBA" id="ARBA00004650"/>
    </source>
</evidence>
<evidence type="ECO:0000256" key="7">
    <source>
        <dbReference type="ARBA" id="ARBA00022506"/>
    </source>
</evidence>
<dbReference type="GO" id="GO:0019031">
    <property type="term" value="C:viral envelope"/>
    <property type="evidence" value="ECO:0007669"/>
    <property type="project" value="UniProtKB-KW"/>
</dbReference>
<evidence type="ECO:0000256" key="25">
    <source>
        <dbReference type="ARBA" id="ARBA00023136"/>
    </source>
</evidence>
<comment type="domain">
    <text evidence="32">The membrane proximal external region (MPER) present in gp41 is a tryptophan-rich region recognized by the antibodies 2F5, Z13, and 4E10. MPER seems to play a role in fusion.</text>
</comment>
<accession>G3DQM5</accession>
<dbReference type="GO" id="GO:0019082">
    <property type="term" value="P:viral protein processing"/>
    <property type="evidence" value="ECO:0007669"/>
    <property type="project" value="UniProtKB-UniRule"/>
</dbReference>
<dbReference type="GO" id="GO:0055036">
    <property type="term" value="C:virion membrane"/>
    <property type="evidence" value="ECO:0007669"/>
    <property type="project" value="UniProtKB-SubCell"/>
</dbReference>
<comment type="similarity">
    <text evidence="32">Belongs to the HIV-1 env protein family.</text>
</comment>
<keyword evidence="23 32" id="KW-1039">Host endosome</keyword>
<dbReference type="GO" id="GO:0044175">
    <property type="term" value="C:host cell endosome membrane"/>
    <property type="evidence" value="ECO:0007669"/>
    <property type="project" value="UniProtKB-SubCell"/>
</dbReference>
<dbReference type="FunFam" id="2.170.40.20:FF:000004">
    <property type="entry name" value="Envelope glycoprotein gp160"/>
    <property type="match status" value="1"/>
</dbReference>
<comment type="subunit">
    <text evidence="32">The mature envelope protein (Env) consists of a homotrimer of non-covalently associated gp120-gp41 heterodimers. The resulting complex protrudes from the virus surface as a spike. There seems to be as few as 10 spikes on the average virion. Surface protein gp120 interacts with host CD4, CCR5 and CXCR4. Gp120 also interacts with the C-type lectins CD209/DC-SIGN and CLEC4M/DC-SIGNR (collectively referred to as DC-SIGN(R)). Gp120 and gp41 interact with GalCer. Gp120 interacts with host ITGA4/ITGB7 complex; on CD4+ T-cells, this interaction results in rapid activation of integrin ITGAL/LFA-1, which facilitates efficient cell-to-cell spreading of HIV-1. Gp120 interacts with cell-associated heparan sulfate; this interaction increases virus infectivity on permissive cells and may be involved in infection of CD4- cells.</text>
</comment>
<keyword evidence="29 32" id="KW-0899">Viral immunoevasion</keyword>
<feature type="site" description="Cleavage; by host furin" evidence="32">
    <location>
        <begin position="503"/>
        <end position="504"/>
    </location>
</feature>
<keyword evidence="14 32" id="KW-0812">Transmembrane</keyword>
<evidence type="ECO:0000256" key="9">
    <source>
        <dbReference type="ARBA" id="ARBA00022511"/>
    </source>
</evidence>
<keyword evidence="16 32" id="KW-0732">Signal</keyword>
<evidence type="ECO:0000256" key="34">
    <source>
        <dbReference type="SAM" id="MobiDB-lite"/>
    </source>
</evidence>
<dbReference type="EMBL" id="HQ236558">
    <property type="protein sequence ID" value="ADN52408.1"/>
    <property type="molecule type" value="Genomic_DNA"/>
</dbReference>
<evidence type="ECO:0000256" key="12">
    <source>
        <dbReference type="ARBA" id="ARBA00022595"/>
    </source>
</evidence>
<keyword evidence="17 32" id="KW-1161">Viral attachment to host cell</keyword>
<evidence type="ECO:0000256" key="1">
    <source>
        <dbReference type="ARBA" id="ARBA00004402"/>
    </source>
</evidence>
<keyword evidence="30 32" id="KW-0449">Lipoprotein</keyword>
<comment type="PTM">
    <text evidence="32">Specific enzymatic cleavages in vivo yield mature proteins. Envelope glycoproteins are synthesized as a inactive precursor that is heavily N-glycosylated and processed likely by host cell furin in the Golgi to yield the mature SU and TM proteins. The cleavage site between SU and TM requires the minimal sequence [KR]-X-[KR]-R. About 2 of the 9 disulfide bonds of gp41 are reduced by P4HB/PDI, following binding to CD4 receptor.</text>
</comment>
<comment type="PTM">
    <text evidence="32">Highly glycosylated by host. The high number of glycan on the protein is reffered to as 'glycan shield' because it contributes to hide protein sequence from adaptive immune system.</text>
</comment>
<evidence type="ECO:0000256" key="31">
    <source>
        <dbReference type="ARBA" id="ARBA00023296"/>
    </source>
</evidence>
<feature type="disulfide bond" evidence="32">
    <location>
        <begin position="229"/>
        <end position="258"/>
    </location>
</feature>
<comment type="miscellaneous">
    <text evidence="32">HIV-1 lineages are divided in three main groups, M (for Major), O (for Outlier), and N (for New, or Non-M, Non-O). The vast majority of strains found worldwide belong to the group M. Group O seems to be endemic to and largely confined to Cameroon and neighboring countries in West Central Africa, where these viruses represent a small minority of HIV-1 strains. The group N is represented by a limited number of isolates from Cameroonian persons. The group M is further subdivided in 9 clades or subtypes (A to D, F to H, J and K).</text>
</comment>
<dbReference type="Gene3D" id="1.20.5.490">
    <property type="entry name" value="Single helix bin"/>
    <property type="match status" value="1"/>
</dbReference>
<keyword evidence="24 32" id="KW-0175">Coiled coil</keyword>
<proteinExistence type="inferred from homology"/>
<comment type="subcellular location">
    <molecule>Transmembrane protein gp41</molecule>
    <subcellularLocation>
        <location evidence="32">Virion membrane</location>
        <topology evidence="32">Single-pass type I membrane protein</topology>
    </subcellularLocation>
    <subcellularLocation>
        <location evidence="32">Host cell membrane</location>
        <topology evidence="32">Single-pass type I membrane protein</topology>
    </subcellularLocation>
    <subcellularLocation>
        <location evidence="32">Host endosome membrane</location>
        <topology evidence="32">Single-pass type I membrane protein</topology>
    </subcellularLocation>
    <text evidence="32">It is probably concentrated at the site of budding and incorporated into the virions possibly by contacts between the cytoplasmic tail of Env and the N-terminus of Gag.</text>
</comment>
<evidence type="ECO:0000256" key="22">
    <source>
        <dbReference type="ARBA" id="ARBA00022989"/>
    </source>
</evidence>
<evidence type="ECO:0000256" key="11">
    <source>
        <dbReference type="ARBA" id="ARBA00022581"/>
    </source>
</evidence>
<evidence type="ECO:0000259" key="35">
    <source>
        <dbReference type="Pfam" id="PF00516"/>
    </source>
</evidence>
<evidence type="ECO:0000256" key="19">
    <source>
        <dbReference type="ARBA" id="ARBA00022870"/>
    </source>
</evidence>
<feature type="topological domain" description="Cytoplasmic" evidence="32">
    <location>
        <begin position="698"/>
        <end position="848"/>
    </location>
</feature>
<keyword evidence="26 32" id="KW-0564">Palmitate</keyword>
<feature type="coiled-coil region" evidence="32">
    <location>
        <begin position="625"/>
        <end position="659"/>
    </location>
</feature>
<protein>
    <recommendedName>
        <fullName evidence="32">Envelope glycoprotein gp160</fullName>
    </recommendedName>
    <alternativeName>
        <fullName evidence="32">Env polyprotein</fullName>
    </alternativeName>
    <component>
        <recommendedName>
            <fullName evidence="32">Surface protein gp120</fullName>
            <shortName evidence="32">SU</shortName>
        </recommendedName>
        <alternativeName>
            <fullName evidence="32">Glycoprotein 120</fullName>
            <shortName evidence="32">gp120</shortName>
        </alternativeName>
    </component>
    <component>
        <recommendedName>
            <fullName evidence="32">Transmembrane protein gp41</fullName>
            <shortName evidence="32">TM</shortName>
        </recommendedName>
        <alternativeName>
            <fullName evidence="32">Glycoprotein 41</fullName>
            <shortName evidence="32">gp41</shortName>
        </alternativeName>
    </component>
</protein>
<dbReference type="GO" id="GO:1903908">
    <property type="term" value="P:positive regulation of plasma membrane raft polarization"/>
    <property type="evidence" value="ECO:0007669"/>
    <property type="project" value="UniProtKB-UniRule"/>
</dbReference>
<keyword evidence="27 32" id="KW-1015">Disulfide bond</keyword>
<keyword evidence="22 32" id="KW-1133">Transmembrane helix</keyword>
<comment type="domain">
    <text evidence="32">Some of the most genetically diverse regions of the viral genome are present in Env. They are called variable regions 1 through 5 (V1 through V5). Coreceptor usage of gp120 is determined mainly by the primary structure of the third variable region (V3) in the outer domain of gp120. The sequence of V3 determines which coreceptor, CCR5 and/or CXCR4 (corresponding to R5/macrophage, X4/T cell and R5X4/T cell and macrophage tropism), is used to trigger the fusion potential of the Env complex, and hence which cells the virus can infect. Binding to CCR5 involves a region adjacent in addition to V3.</text>
</comment>
<dbReference type="SUPFAM" id="SSF56502">
    <property type="entry name" value="gp120 core"/>
    <property type="match status" value="2"/>
</dbReference>
<dbReference type="GO" id="GO:0020002">
    <property type="term" value="C:host cell plasma membrane"/>
    <property type="evidence" value="ECO:0007669"/>
    <property type="project" value="UniProtKB-SubCell"/>
</dbReference>
<evidence type="ECO:0000256" key="17">
    <source>
        <dbReference type="ARBA" id="ARBA00022804"/>
    </source>
</evidence>
<dbReference type="InterPro" id="IPR037527">
    <property type="entry name" value="Gp160"/>
</dbReference>
<feature type="chain" id="PRO_5023503815" description="Transmembrane protein gp41" evidence="32">
    <location>
        <begin position="504"/>
        <end position="848"/>
    </location>
</feature>
<evidence type="ECO:0000256" key="26">
    <source>
        <dbReference type="ARBA" id="ARBA00023139"/>
    </source>
</evidence>
<dbReference type="GO" id="GO:0019062">
    <property type="term" value="P:virion attachment to host cell"/>
    <property type="evidence" value="ECO:0007669"/>
    <property type="project" value="UniProtKB-UniRule"/>
</dbReference>
<keyword evidence="18 32" id="KW-0946">Virion</keyword>
<comment type="function">
    <text evidence="32">Transmembrane protein gp41: Acts as a class I viral fusion protein. Under the current model, the protein has at least 3 conformational states: pre-fusion native state, pre-hairpin intermediate state, and post-fusion hairpin state. During fusion of viral and target intracellular membranes, the coiled coil regions (heptad repeats) assume a trimer-of-hairpins structure, positioning the fusion peptide in close proximity to the C-terminal region of the ectodomain. The formation of this structure appears to drive apposition and subsequent fusion of viral and target cell membranes. Complete fusion occurs in host cell endosomes and is dynamin-dependent, however some lipid transfer might occur at the plasma membrane. The virus undergoes clathrin-dependent internalization long before endosomal fusion, thus minimizing the surface exposure of conserved viral epitopes during fusion and reducing the efficacy of inhibitors targeting these epitopes. Membranes fusion leads to delivery of the nucleocapsid into the cytoplasm.</text>
</comment>
<dbReference type="GO" id="GO:1903911">
    <property type="term" value="P:positive regulation of receptor clustering"/>
    <property type="evidence" value="ECO:0007669"/>
    <property type="project" value="UniProtKB-UniRule"/>
</dbReference>
<dbReference type="GO" id="GO:0016020">
    <property type="term" value="C:membrane"/>
    <property type="evidence" value="ECO:0007669"/>
    <property type="project" value="UniProtKB-UniRule"/>
</dbReference>
<keyword evidence="13 32" id="KW-0165">Cleavage on pair of basic residues</keyword>
<keyword evidence="28 32" id="KW-0325">Glycoprotein</keyword>
<evidence type="ECO:0000256" key="16">
    <source>
        <dbReference type="ARBA" id="ARBA00022729"/>
    </source>
</evidence>
<evidence type="ECO:0000256" key="33">
    <source>
        <dbReference type="RuleBase" id="RU363095"/>
    </source>
</evidence>
<name>G3DQM5_HV1</name>
<keyword evidence="25 32" id="KW-0472">Membrane</keyword>
<dbReference type="Gene3D" id="2.170.40.20">
    <property type="entry name" value="Human immunodeficiency virus 1, Gp160, envelope glycoprotein"/>
    <property type="match status" value="2"/>
</dbReference>
<evidence type="ECO:0000256" key="29">
    <source>
        <dbReference type="ARBA" id="ARBA00023280"/>
    </source>
</evidence>
<feature type="region of interest" description="Immunosuppression" evidence="32">
    <location>
        <begin position="566"/>
        <end position="584"/>
    </location>
</feature>
<feature type="region of interest" description="MPER; binding to GalCer" evidence="32">
    <location>
        <begin position="654"/>
        <end position="675"/>
    </location>
</feature>
<keyword evidence="21 32" id="KW-1164">Virus endocytosis by host</keyword>
<comment type="PTM">
    <text evidence="32">Palmitoylation of the transmembrane protein and of Env polyprotein (prior to its proteolytic cleavage) is essential for their association with host cell membrane lipid rafts. Palmitoylation is therefore required for envelope trafficking to classical lipid rafts, but not for viral replication.</text>
</comment>
<evidence type="ECO:0000256" key="21">
    <source>
        <dbReference type="ARBA" id="ARBA00022890"/>
    </source>
</evidence>
<comment type="function">
    <text evidence="32">Surface protein gp120: Attaches the virus to the host lymphoid cell by binding to the primary receptor CD4. This interaction induces a structural rearrangement creating a high affinity binding site for a chemokine coreceptor like CXCR4 and/or CCR5. Acts as a ligand for CD209/DC-SIGN and CLEC4M/DC-SIGNR, which are respectively found on dendritic cells (DCs), and on endothelial cells of liver sinusoids and lymph node sinuses. These interactions allow capture of viral particles at mucosal surfaces by these cells and subsequent transmission to permissive cells. HIV subverts the migration properties of dendritic cells to gain access to CD4+ T-cells in lymph nodes. Virus transmission to permissive T-cells occurs either in trans (without DCs infection, through viral capture and transmission), or in cis (following DCs productive infection, through the usual CD4-gp120 interaction), thereby inducing a robust infection. In trans infection, bound virions remain infectious over days and it is proposed that they are not degraded, but protected in non-lysosomal acidic organelles within the DCs close to the cell membrane thus contributing to the viral infectious potential during DCs' migration from the periphery to the lymphoid tissues. On arrival at lymphoid tissues, intact virions recycle back to DCs' cell surface allowing virus transmission to CD4+ T-cells.</text>
</comment>
<feature type="disulfide bond" evidence="32">
    <location>
        <begin position="55"/>
        <end position="75"/>
    </location>
</feature>
<evidence type="ECO:0000256" key="3">
    <source>
        <dbReference type="ARBA" id="ARBA00004505"/>
    </source>
</evidence>
<evidence type="ECO:0000256" key="13">
    <source>
        <dbReference type="ARBA" id="ARBA00022685"/>
    </source>
</evidence>
<evidence type="ECO:0000256" key="18">
    <source>
        <dbReference type="ARBA" id="ARBA00022844"/>
    </source>
</evidence>
<organismHost>
    <name type="scientific">Homo sapiens</name>
    <name type="common">Human</name>
    <dbReference type="NCBI Taxonomy" id="9606"/>
</organismHost>
<dbReference type="HAMAP" id="MF_04083">
    <property type="entry name" value="HIV_ENV"/>
    <property type="match status" value="1"/>
</dbReference>
<feature type="disulfide bond" evidence="32">
    <location>
        <begin position="590"/>
        <end position="596"/>
    </location>
</feature>
<evidence type="ECO:0000256" key="8">
    <source>
        <dbReference type="ARBA" id="ARBA00022510"/>
    </source>
</evidence>
<dbReference type="InterPro" id="IPR000777">
    <property type="entry name" value="HIV1_Gp120"/>
</dbReference>
<keyword evidence="20 32" id="KW-0261">Viral envelope protein</keyword>
<feature type="disulfide bond" evidence="32">
    <location>
        <begin position="239"/>
        <end position="250"/>
    </location>
</feature>
<feature type="domain" description="Human immunodeficiency virus 1 envelope glycoprotein Gp120" evidence="35">
    <location>
        <begin position="35"/>
        <end position="503"/>
    </location>
</feature>
<dbReference type="GO" id="GO:0019064">
    <property type="term" value="P:fusion of virus membrane with host plasma membrane"/>
    <property type="evidence" value="ECO:0007669"/>
    <property type="project" value="UniProtKB-UniRule"/>
</dbReference>
<comment type="miscellaneous">
    <text evidence="32">Inhibitors targeting HIV-1 viral envelope proteins are used as antiretroviral drugs. Attachment of virions to the cell surface via non-specific interactions and CD4 binding can be blocked by inhibitors that include cyanovirin-N, cyclotriazadisulfonamide analogs, PRO 2000, TNX 355 and PRO 542. In addition, BMS 806 can block CD4-induced conformational changes. Env interactions with the coreceptor molecules can be targeted by CCR5 antagonists including SCH-D, maraviroc (UK 427857) and aplaviroc (GW 873140), and the CXCR4 antagonist AMD 070. Fusion of viral and cellular membranes can be inhibited by peptides such as enfuvirtide and tifuvirtide (T 1249). Resistance to inhibitors associated with mutations in Env are observed. Most of the time, single mutations confer only a modest reduction in drug susceptibility. Combination of several mutations is usually required to develop a high-level drug resistance.</text>
</comment>
<feature type="region of interest" description="Fusion peptide" evidence="32">
    <location>
        <begin position="504"/>
        <end position="524"/>
    </location>
</feature>
<dbReference type="InterPro" id="IPR000328">
    <property type="entry name" value="GP41-like"/>
</dbReference>
<feature type="short sequence motif" description="Di-leucine internalization motif" evidence="32">
    <location>
        <begin position="847"/>
        <end position="848"/>
    </location>
</feature>
<comment type="domain">
    <text evidence="32 33">The 17 amino acids long immunosuppressive region is present in many retroviral envelope proteins. Synthetic peptides derived from this relatively conserved sequence inhibit immune function in vitro and in vivo.</text>
</comment>
<evidence type="ECO:0000256" key="27">
    <source>
        <dbReference type="ARBA" id="ARBA00023157"/>
    </source>
</evidence>
<dbReference type="Pfam" id="PF00517">
    <property type="entry name" value="GP41"/>
    <property type="match status" value="1"/>
</dbReference>
<sequence length="848" mass="96262">MRVRGMQRNWQHLGRWFLLFLGILIICNAKKDEKLWVEVHYGVPVWKEATTTLFCASDAKAYDPEVHNVWATHACVPTDPNPQEVVLENVTENFDMWKNDMVEQMHADIINLWDQSLKPCVKLTPLCVTLNCNNASITNATVTNNSTNLLEDQGAIQNCSFNMTTELIDKKKKVYALFYRLDIVPIDSNNSDEGSNKNSTKYRLINCNSSSITQACPKVTFDPIPIHYCAPAGYAILKCNDVEFNGTGPCKNVSTVQCTHGIKPVVSTQLLLNGSLAEKKIIIRSQNLTDNAKTIIVHLNQSVQINCSRPNNNTRKSIQLGPGRAIYATGEIIGDIRKAHCNISKDQWNNTLQKVKAELGTKFNKTIKFGPHPGGDLEITMHSFNCRGEFFYCNTTTLFDETKWNDDTIVLPCRIKQIVNMWQAVGRAMYAAPIAGNITCNSNITGLLLTRNGKNDTETFSPEGGNMKDNWRSELYKYKVVEIQPLGVAPSRARRRVVQREKRAVGLGACFLGFLGAAGSTMGAASITLTVQTRQLLSGIVQQQSNLLRGIEAQQHMLQLTVWGVKQLQARLLAVERYLQDQRLLGLWGCSGRLICTTNVPWNRTWSNKSYEEIWENMTWMQWEKEISNYSSTIYMLIEESQNQQEKNERELLALDKWTSLWNWFDISHWLWYIKIFIMIVGGLIGLRIVFVVLSIVNRVRKGYSPLSLQTLIPRTRGPDRPEGIEEEGGEQDRDRSVRLASGFLTLVWDDLRNLCLFSYRLLRDFILIVARTVNRGLTWGWGALKHLWNLLQYWGQELKNSAVSLCNTTAIVVAEGTDRVIEVLQRAGRAILNIPRRIRQGLERALL</sequence>
<evidence type="ECO:0000256" key="20">
    <source>
        <dbReference type="ARBA" id="ARBA00022879"/>
    </source>
</evidence>
<comment type="subcellular location">
    <subcellularLocation>
        <location evidence="3">Host cell membrane</location>
        <topology evidence="3">Peripheral membrane protein</topology>
    </subcellularLocation>
    <subcellularLocation>
        <location evidence="1">Host cell membrane</location>
        <topology evidence="1">Single-pass type I membrane protein</topology>
    </subcellularLocation>
    <subcellularLocation>
        <location evidence="2">Host endosome membrane</location>
        <topology evidence="2">Peripheral membrane protein</topology>
    </subcellularLocation>
    <subcellularLocation>
        <location evidence="5">Host endosome membrane</location>
        <topology evidence="5">Single-pass type I membrane protein</topology>
    </subcellularLocation>
    <subcellularLocation>
        <location evidence="6">Virion membrane</location>
        <topology evidence="6">Peripheral membrane protein</topology>
    </subcellularLocation>
    <subcellularLocation>
        <location evidence="4">Virion membrane</location>
        <topology evidence="4">Single-pass type I membrane protein</topology>
    </subcellularLocation>
</comment>
<dbReference type="FunFam" id="1.20.5.490:FF:000001">
    <property type="entry name" value="Envelope glycoprotein gp160"/>
    <property type="match status" value="1"/>
</dbReference>
<keyword evidence="15 32" id="KW-0053">Apoptosis</keyword>
<evidence type="ECO:0000259" key="36">
    <source>
        <dbReference type="Pfam" id="PF00517"/>
    </source>
</evidence>
<comment type="domain">
    <text evidence="32">The YXXL motif is involved in determining the exact site of viral release at the surface of infected mononuclear cells and promotes endocytosis. YXXL and di-leucine endocytosis motifs interact directly or indirectly with the clathrin adapter complexes, opperate independently, and their activities are not additive.</text>
</comment>
<keyword evidence="11 32" id="KW-0945">Host-virus interaction</keyword>
<feature type="domain" description="Retroviral envelope protein GP41-like" evidence="36">
    <location>
        <begin position="522"/>
        <end position="712"/>
    </location>
</feature>
<keyword evidence="7 32" id="KW-1168">Fusion of virus membrane with host membrane</keyword>
<evidence type="ECO:0000256" key="28">
    <source>
        <dbReference type="ARBA" id="ARBA00023180"/>
    </source>
</evidence>
<reference evidence="37" key="1">
    <citation type="submission" date="2010-09" db="EMBL/GenBank/DDBJ databases">
        <authorList>
            <person name="Revilla A."/>
            <person name="Delgado E."/>
            <person name="Thomson M."/>
        </authorList>
    </citation>
    <scope>NUCLEOTIDE SEQUENCE</scope>
    <source>
        <strain evidence="37">MFU14_2_E5</strain>
    </source>
</reference>
<organism evidence="37">
    <name type="scientific">Human immunodeficiency virus type 1</name>
    <name type="common">HIV-1</name>
    <dbReference type="NCBI Taxonomy" id="11676"/>
    <lineage>
        <taxon>Viruses</taxon>
        <taxon>Riboviria</taxon>
        <taxon>Pararnavirae</taxon>
        <taxon>Artverviricota</taxon>
        <taxon>Revtraviricetes</taxon>
        <taxon>Ortervirales</taxon>
        <taxon>Retroviridae</taxon>
        <taxon>Orthoretrovirinae</taxon>
        <taxon>Lentivirus</taxon>
        <taxon>Lentivirus humimdef1</taxon>
    </lineage>
</organism>
<evidence type="ECO:0000256" key="32">
    <source>
        <dbReference type="HAMAP-Rule" id="MF_04083"/>
    </source>
</evidence>
<evidence type="ECO:0000256" key="15">
    <source>
        <dbReference type="ARBA" id="ARBA00022703"/>
    </source>
</evidence>
<evidence type="ECO:0000256" key="30">
    <source>
        <dbReference type="ARBA" id="ARBA00023288"/>
    </source>
</evidence>
<evidence type="ECO:0000313" key="37">
    <source>
        <dbReference type="EMBL" id="ADN52408.1"/>
    </source>
</evidence>
<comment type="caution">
    <text evidence="32">Lacks conserved residue(s) required for the propagation of feature annotation.</text>
</comment>
<dbReference type="SUPFAM" id="SSF58069">
    <property type="entry name" value="Virus ectodomain"/>
    <property type="match status" value="1"/>
</dbReference>
<keyword evidence="10 32" id="KW-1165">Clathrin-mediated endocytosis of virus by host</keyword>
<evidence type="ECO:0000256" key="2">
    <source>
        <dbReference type="ARBA" id="ARBA00004433"/>
    </source>
</evidence>
<dbReference type="GO" id="GO:0005198">
    <property type="term" value="F:structural molecule activity"/>
    <property type="evidence" value="ECO:0007669"/>
    <property type="project" value="UniProtKB-UniRule"/>
</dbReference>
<feature type="region of interest" description="Disordered" evidence="34">
    <location>
        <begin position="715"/>
        <end position="734"/>
    </location>
</feature>
<dbReference type="GO" id="GO:0075512">
    <property type="term" value="P:clathrin-dependent endocytosis of virus by host cell"/>
    <property type="evidence" value="ECO:0007669"/>
    <property type="project" value="UniProtKB-UniRule"/>
</dbReference>
<evidence type="ECO:0000256" key="10">
    <source>
        <dbReference type="ARBA" id="ARBA00022570"/>
    </source>
</evidence>
<evidence type="ECO:0000256" key="23">
    <source>
        <dbReference type="ARBA" id="ARBA00023046"/>
    </source>
</evidence>
<feature type="region of interest" description="CD4-binding loop" evidence="32">
    <location>
        <begin position="372"/>
        <end position="382"/>
    </location>
</feature>
<dbReference type="CDD" id="cd09909">
    <property type="entry name" value="HIV-1-like_HR1-HR2"/>
    <property type="match status" value="1"/>
</dbReference>
<dbReference type="Gene3D" id="1.10.287.210">
    <property type="match status" value="1"/>
</dbReference>
<evidence type="ECO:0000256" key="24">
    <source>
        <dbReference type="ARBA" id="ARBA00023054"/>
    </source>
</evidence>
<dbReference type="InterPro" id="IPR036377">
    <property type="entry name" value="Gp120_core_sf"/>
</dbReference>
<dbReference type="FunFam" id="2.170.40.20:FF:000003">
    <property type="entry name" value="Envelope glycoprotein gp160"/>
    <property type="match status" value="1"/>
</dbReference>
<keyword evidence="19 32" id="KW-1043">Host membrane</keyword>
<comment type="domain">
    <text evidence="32">The CD4-binding region is targeted by the antibody b12.</text>
</comment>
<evidence type="ECO:0000256" key="5">
    <source>
        <dbReference type="ARBA" id="ARBA00004578"/>
    </source>
</evidence>
<comment type="subcellular location">
    <molecule>Surface protein gp120</molecule>
    <subcellularLocation>
        <location evidence="32">Virion membrane</location>
        <topology evidence="32">Peripheral membrane protein</topology>
    </subcellularLocation>
    <subcellularLocation>
        <location evidence="32">Host cell membrane</location>
        <topology evidence="32">Peripheral membrane protein</topology>
    </subcellularLocation>
    <subcellularLocation>
        <location evidence="32">Host endosome membrane</location>
        <topology evidence="32">Single-pass type I membrane protein</topology>
    </subcellularLocation>
    <text evidence="32">The surface protein is not anchored to the viral envelope, but associates with the extravirion surface through its binding to TM. It is probably concentrated at the site of budding and incorporated into the virions possibly by contacts between the cytoplasmic tail of Env and the N-terminus of Gag.</text>
</comment>
<gene>
    <name evidence="32 37" type="primary">env</name>
</gene>